<protein>
    <recommendedName>
        <fullName evidence="15">Amiloride-sensitive sodium channel</fullName>
    </recommendedName>
</protein>
<keyword evidence="2 11" id="KW-0813">Transport</keyword>
<dbReference type="Gene3D" id="2.60.470.10">
    <property type="entry name" value="Acid-sensing ion channels like domains"/>
    <property type="match status" value="1"/>
</dbReference>
<evidence type="ECO:0000313" key="13">
    <source>
        <dbReference type="EMBL" id="PAA81402.1"/>
    </source>
</evidence>
<comment type="subcellular location">
    <subcellularLocation>
        <location evidence="1">Membrane</location>
        <topology evidence="1">Multi-pass membrane protein</topology>
    </subcellularLocation>
</comment>
<keyword evidence="9 11" id="KW-0739">Sodium transport</keyword>
<keyword evidence="4 11" id="KW-0812">Transmembrane</keyword>
<name>A0A267G831_9PLAT</name>
<evidence type="ECO:0000313" key="14">
    <source>
        <dbReference type="Proteomes" id="UP000215902"/>
    </source>
</evidence>
<evidence type="ECO:0000256" key="10">
    <source>
        <dbReference type="ARBA" id="ARBA00023303"/>
    </source>
</evidence>
<dbReference type="STRING" id="282301.A0A267G831"/>
<dbReference type="InterPro" id="IPR001873">
    <property type="entry name" value="ENaC"/>
</dbReference>
<keyword evidence="10 11" id="KW-0407">Ion channel</keyword>
<evidence type="ECO:0000256" key="3">
    <source>
        <dbReference type="ARBA" id="ARBA00022461"/>
    </source>
</evidence>
<evidence type="ECO:0008006" key="15">
    <source>
        <dbReference type="Google" id="ProtNLM"/>
    </source>
</evidence>
<dbReference type="GO" id="GO:0005886">
    <property type="term" value="C:plasma membrane"/>
    <property type="evidence" value="ECO:0007669"/>
    <property type="project" value="TreeGrafter"/>
</dbReference>
<keyword evidence="8 12" id="KW-0472">Membrane</keyword>
<dbReference type="EMBL" id="NIVC01000532">
    <property type="protein sequence ID" value="PAA81402.1"/>
    <property type="molecule type" value="Genomic_DNA"/>
</dbReference>
<dbReference type="PRINTS" id="PR01078">
    <property type="entry name" value="AMINACHANNEL"/>
</dbReference>
<evidence type="ECO:0000256" key="8">
    <source>
        <dbReference type="ARBA" id="ARBA00023136"/>
    </source>
</evidence>
<evidence type="ECO:0000256" key="9">
    <source>
        <dbReference type="ARBA" id="ARBA00023201"/>
    </source>
</evidence>
<evidence type="ECO:0000256" key="5">
    <source>
        <dbReference type="ARBA" id="ARBA00022989"/>
    </source>
</evidence>
<dbReference type="AlphaFoldDB" id="A0A267G831"/>
<feature type="transmembrane region" description="Helical" evidence="12">
    <location>
        <begin position="386"/>
        <end position="409"/>
    </location>
</feature>
<dbReference type="GO" id="GO:0015280">
    <property type="term" value="F:ligand-gated sodium channel activity"/>
    <property type="evidence" value="ECO:0007669"/>
    <property type="project" value="TreeGrafter"/>
</dbReference>
<dbReference type="Proteomes" id="UP000215902">
    <property type="component" value="Unassembled WGS sequence"/>
</dbReference>
<evidence type="ECO:0000256" key="1">
    <source>
        <dbReference type="ARBA" id="ARBA00004141"/>
    </source>
</evidence>
<keyword evidence="14" id="KW-1185">Reference proteome</keyword>
<keyword evidence="3 11" id="KW-0894">Sodium channel</keyword>
<sequence length="481" mass="54718">MGSLVRQGRYLDASKLFHNDRVTTYFQLINESELNEVSHHLTDLMPFCIARHIGNASPSKIQETTCQFKFTRIHHPEFFTCYNLKMLGTTEQLSEVSLILSNVRNSDLYGGSAVNKSFREMEEQAFNAFNQATGFRVVLHEPGTFPNVDSDSFTVQTGTATLIRYQTVRVEKENYPEGECSNPKEQTPIRDHDHVYNYTQTACVSDLLGKRVTEICNCVSAFQIISQVPSKEVPYCGHYHETQLEEFLKRYTCVQHLNLSSIIRHFTLNACRKPCTQYFYNSHLSVANWAPRLSQLRWMGLVSGALRHASLNASDRLARWALPKLLEFCNLESIGASGDWKNNPEEQALVERMALIRVSRLNYNTVLKQEKLQITLSALVSRIGGLGSLTIGVTLTFAFEFLELLFLLLHRAVYRCQQEMDASHSRQSCPPDVRVENVDTIEELMPLPARSPMMEARLRGWSDVGFDEAALRRLSEIGNGC</sequence>
<accession>A0A267G831</accession>
<gene>
    <name evidence="13" type="ORF">BOX15_Mlig007609g1</name>
</gene>
<evidence type="ECO:0000256" key="4">
    <source>
        <dbReference type="ARBA" id="ARBA00022692"/>
    </source>
</evidence>
<comment type="caution">
    <text evidence="13">The sequence shown here is derived from an EMBL/GenBank/DDBJ whole genome shotgun (WGS) entry which is preliminary data.</text>
</comment>
<dbReference type="OrthoDB" id="6238402at2759"/>
<evidence type="ECO:0000256" key="7">
    <source>
        <dbReference type="ARBA" id="ARBA00023065"/>
    </source>
</evidence>
<dbReference type="PANTHER" id="PTHR11690">
    <property type="entry name" value="AMILORIDE-SENSITIVE SODIUM CHANNEL-RELATED"/>
    <property type="match status" value="1"/>
</dbReference>
<comment type="similarity">
    <text evidence="11">Belongs to the amiloride-sensitive sodium channel (TC 1.A.6) family.</text>
</comment>
<dbReference type="Pfam" id="PF00858">
    <property type="entry name" value="ASC"/>
    <property type="match status" value="1"/>
</dbReference>
<reference evidence="13 14" key="1">
    <citation type="submission" date="2017-06" db="EMBL/GenBank/DDBJ databases">
        <title>A platform for efficient transgenesis in Macrostomum lignano, a flatworm model organism for stem cell research.</title>
        <authorList>
            <person name="Berezikov E."/>
        </authorList>
    </citation>
    <scope>NUCLEOTIDE SEQUENCE [LARGE SCALE GENOMIC DNA]</scope>
    <source>
        <strain evidence="13">DV1</strain>
        <tissue evidence="13">Whole organism</tissue>
    </source>
</reference>
<keyword evidence="5 12" id="KW-1133">Transmembrane helix</keyword>
<evidence type="ECO:0000256" key="2">
    <source>
        <dbReference type="ARBA" id="ARBA00022448"/>
    </source>
</evidence>
<keyword evidence="6" id="KW-0915">Sodium</keyword>
<proteinExistence type="inferred from homology"/>
<organism evidence="13 14">
    <name type="scientific">Macrostomum lignano</name>
    <dbReference type="NCBI Taxonomy" id="282301"/>
    <lineage>
        <taxon>Eukaryota</taxon>
        <taxon>Metazoa</taxon>
        <taxon>Spiralia</taxon>
        <taxon>Lophotrochozoa</taxon>
        <taxon>Platyhelminthes</taxon>
        <taxon>Rhabditophora</taxon>
        <taxon>Macrostomorpha</taxon>
        <taxon>Macrostomida</taxon>
        <taxon>Macrostomidae</taxon>
        <taxon>Macrostomum</taxon>
    </lineage>
</organism>
<keyword evidence="7 11" id="KW-0406">Ion transport</keyword>
<evidence type="ECO:0000256" key="6">
    <source>
        <dbReference type="ARBA" id="ARBA00023053"/>
    </source>
</evidence>
<evidence type="ECO:0000256" key="12">
    <source>
        <dbReference type="SAM" id="Phobius"/>
    </source>
</evidence>
<evidence type="ECO:0000256" key="11">
    <source>
        <dbReference type="RuleBase" id="RU000679"/>
    </source>
</evidence>